<dbReference type="InterPro" id="IPR001452">
    <property type="entry name" value="SH3_domain"/>
</dbReference>
<keyword evidence="1 2" id="KW-0728">SH3 domain</keyword>
<reference evidence="5 6" key="1">
    <citation type="submission" date="2024-01" db="EMBL/GenBank/DDBJ databases">
        <authorList>
            <consortium name="Genoscope - CEA"/>
            <person name="William W."/>
        </authorList>
    </citation>
    <scope>NUCLEOTIDE SEQUENCE [LARGE SCALE GENOMIC DNA]</scope>
    <source>
        <strain evidence="5 6">29B2s-10</strain>
    </source>
</reference>
<feature type="transmembrane region" description="Helical" evidence="3">
    <location>
        <begin position="95"/>
        <end position="119"/>
    </location>
</feature>
<evidence type="ECO:0000259" key="4">
    <source>
        <dbReference type="PROSITE" id="PS50002"/>
    </source>
</evidence>
<evidence type="ECO:0000256" key="1">
    <source>
        <dbReference type="ARBA" id="ARBA00022443"/>
    </source>
</evidence>
<accession>A0ABP0ED54</accession>
<feature type="domain" description="SH3" evidence="4">
    <location>
        <begin position="299"/>
        <end position="364"/>
    </location>
</feature>
<evidence type="ECO:0000256" key="2">
    <source>
        <dbReference type="PROSITE-ProRule" id="PRU00192"/>
    </source>
</evidence>
<organism evidence="5 6">
    <name type="scientific">[Candida] anglica</name>
    <dbReference type="NCBI Taxonomy" id="148631"/>
    <lineage>
        <taxon>Eukaryota</taxon>
        <taxon>Fungi</taxon>
        <taxon>Dikarya</taxon>
        <taxon>Ascomycota</taxon>
        <taxon>Saccharomycotina</taxon>
        <taxon>Pichiomycetes</taxon>
        <taxon>Debaryomycetaceae</taxon>
        <taxon>Kurtzmaniella</taxon>
    </lineage>
</organism>
<protein>
    <recommendedName>
        <fullName evidence="4">SH3 domain-containing protein</fullName>
    </recommendedName>
</protein>
<dbReference type="SMART" id="SM00326">
    <property type="entry name" value="SH3"/>
    <property type="match status" value="1"/>
</dbReference>
<keyword evidence="6" id="KW-1185">Reference proteome</keyword>
<dbReference type="InterPro" id="IPR036028">
    <property type="entry name" value="SH3-like_dom_sf"/>
</dbReference>
<keyword evidence="3" id="KW-1133">Transmembrane helix</keyword>
<dbReference type="Pfam" id="PF00018">
    <property type="entry name" value="SH3_1"/>
    <property type="match status" value="1"/>
</dbReference>
<proteinExistence type="predicted"/>
<dbReference type="SUPFAM" id="SSF50044">
    <property type="entry name" value="SH3-domain"/>
    <property type="match status" value="1"/>
</dbReference>
<evidence type="ECO:0000256" key="3">
    <source>
        <dbReference type="SAM" id="Phobius"/>
    </source>
</evidence>
<dbReference type="EMBL" id="OZ004255">
    <property type="protein sequence ID" value="CAK7899510.1"/>
    <property type="molecule type" value="Genomic_DNA"/>
</dbReference>
<keyword evidence="3" id="KW-0812">Transmembrane</keyword>
<evidence type="ECO:0000313" key="6">
    <source>
        <dbReference type="Proteomes" id="UP001497600"/>
    </source>
</evidence>
<gene>
    <name evidence="5" type="ORF">CAAN4_C03048</name>
</gene>
<evidence type="ECO:0000313" key="5">
    <source>
        <dbReference type="EMBL" id="CAK7899510.1"/>
    </source>
</evidence>
<name>A0ABP0ED54_9ASCO</name>
<keyword evidence="3" id="KW-0472">Membrane</keyword>
<sequence length="367" mass="40249">MVSTIDMDQYTIIAILTQTYTIGSTLSSSTVSQRTTSMHPNSLTSSLTSFTTSTISSSISTETSTSTLSHATFSNMPTVPALLGGSSSTNNSSNVALAIGIPIGVLSLFAAVLFGWYYLKRRVFAKRRADSEPFKSISIPRNINTQDHVNSINSEKTYLNNDDNAMKYDQTDIKYNEGPQKPINIKSNLFQSKLISKQGVAADFKQTTPIIPKRFSGMISPMFLKKFNLSQSTGAKSPSNLYKQDNGDSVESIKVDSNGKQEISSKSAVSILPPVVNIPNTPSSLRNMENSVDNVSDRDESFQKRAVYTVTRAYEKVLNDEISVSPGEKVIVSRNHSDGWCLVIKKDSNEVGMVPKMCLKYKPSSRN</sequence>
<dbReference type="PROSITE" id="PS50002">
    <property type="entry name" value="SH3"/>
    <property type="match status" value="1"/>
</dbReference>
<dbReference type="Proteomes" id="UP001497600">
    <property type="component" value="Chromosome C"/>
</dbReference>
<dbReference type="Gene3D" id="2.30.30.40">
    <property type="entry name" value="SH3 Domains"/>
    <property type="match status" value="1"/>
</dbReference>